<dbReference type="AlphaFoldDB" id="A0A0V1HN53"/>
<evidence type="ECO:0000313" key="1">
    <source>
        <dbReference type="EMBL" id="KRZ11636.1"/>
    </source>
</evidence>
<evidence type="ECO:0000313" key="2">
    <source>
        <dbReference type="Proteomes" id="UP000055024"/>
    </source>
</evidence>
<proteinExistence type="predicted"/>
<accession>A0A0V1HN53</accession>
<protein>
    <submittedName>
        <fullName evidence="1">Uncharacterized protein</fullName>
    </submittedName>
</protein>
<name>A0A0V1HN53_9BILA</name>
<dbReference type="OrthoDB" id="10435858at2759"/>
<sequence>MDGEVIIALGRRVLVMIVIDSELAQRKSNKLTVYYLNKVEAAFRLPAKTVRDINAFLGLLLAARESMSSCSPLPPPSLSTINQPSLIVPDDWMLRLTFSTQLDYVPNHPPKLDYYKSSRE</sequence>
<comment type="caution">
    <text evidence="1">The sequence shown here is derived from an EMBL/GenBank/DDBJ whole genome shotgun (WGS) entry which is preliminary data.</text>
</comment>
<keyword evidence="2" id="KW-1185">Reference proteome</keyword>
<gene>
    <name evidence="1" type="ORF">T11_8225</name>
</gene>
<reference evidence="1 2" key="1">
    <citation type="submission" date="2015-01" db="EMBL/GenBank/DDBJ databases">
        <title>Evolution of Trichinella species and genotypes.</title>
        <authorList>
            <person name="Korhonen P.K."/>
            <person name="Edoardo P."/>
            <person name="Giuseppe L.R."/>
            <person name="Gasser R.B."/>
        </authorList>
    </citation>
    <scope>NUCLEOTIDE SEQUENCE [LARGE SCALE GENOMIC DNA]</scope>
    <source>
        <strain evidence="1">ISS1029</strain>
    </source>
</reference>
<dbReference type="Proteomes" id="UP000055024">
    <property type="component" value="Unassembled WGS sequence"/>
</dbReference>
<organism evidence="1 2">
    <name type="scientific">Trichinella zimbabwensis</name>
    <dbReference type="NCBI Taxonomy" id="268475"/>
    <lineage>
        <taxon>Eukaryota</taxon>
        <taxon>Metazoa</taxon>
        <taxon>Ecdysozoa</taxon>
        <taxon>Nematoda</taxon>
        <taxon>Enoplea</taxon>
        <taxon>Dorylaimia</taxon>
        <taxon>Trichinellida</taxon>
        <taxon>Trichinellidae</taxon>
        <taxon>Trichinella</taxon>
    </lineage>
</organism>
<dbReference type="EMBL" id="JYDP01000048">
    <property type="protein sequence ID" value="KRZ11636.1"/>
    <property type="molecule type" value="Genomic_DNA"/>
</dbReference>